<sequence length="165" mass="16496">MHTPVTAALAATALLTLGQPAFAQTQAADAPGTVVRAGDDALTCPQMADEAATISASMGEEGPGLLGRVTGVARAGASMLVPGAGVALAGADALTSSRRDKKEAEADAKRDRWNYLNGLFAGRGCGETAVQATSGPAGQARPAQTSAQPAVATAPPRPQQRRPPP</sequence>
<reference evidence="3" key="1">
    <citation type="submission" date="2020-09" db="EMBL/GenBank/DDBJ databases">
        <title>Brevundimonas sp. LVF2 isolated from a puddle in Goettingen, Germany.</title>
        <authorList>
            <person name="Friedrich I."/>
            <person name="Klassen A."/>
            <person name="Hannes N."/>
            <person name="Schneider D."/>
            <person name="Hertel R."/>
            <person name="Daniel R."/>
        </authorList>
    </citation>
    <scope>NUCLEOTIDE SEQUENCE</scope>
    <source>
        <strain evidence="3">LVF2</strain>
    </source>
</reference>
<proteinExistence type="predicted"/>
<evidence type="ECO:0000313" key="3">
    <source>
        <dbReference type="EMBL" id="QTC90147.1"/>
    </source>
</evidence>
<feature type="region of interest" description="Disordered" evidence="1">
    <location>
        <begin position="128"/>
        <end position="165"/>
    </location>
</feature>
<feature type="signal peptide" evidence="2">
    <location>
        <begin position="1"/>
        <end position="23"/>
    </location>
</feature>
<evidence type="ECO:0000256" key="1">
    <source>
        <dbReference type="SAM" id="MobiDB-lite"/>
    </source>
</evidence>
<dbReference type="Proteomes" id="UP000663918">
    <property type="component" value="Chromosome"/>
</dbReference>
<evidence type="ECO:0000256" key="2">
    <source>
        <dbReference type="SAM" id="SignalP"/>
    </source>
</evidence>
<keyword evidence="4" id="KW-1185">Reference proteome</keyword>
<accession>A0A975GUI7</accession>
<feature type="chain" id="PRO_5037584632" evidence="2">
    <location>
        <begin position="24"/>
        <end position="165"/>
    </location>
</feature>
<evidence type="ECO:0000313" key="4">
    <source>
        <dbReference type="Proteomes" id="UP000663918"/>
    </source>
</evidence>
<dbReference type="RefSeq" id="WP_207868565.1">
    <property type="nucleotide sequence ID" value="NZ_CP062222.1"/>
</dbReference>
<dbReference type="AlphaFoldDB" id="A0A975GUI7"/>
<protein>
    <submittedName>
        <fullName evidence="3">Uncharacterized protein</fullName>
    </submittedName>
</protein>
<dbReference type="KEGG" id="bgoe:IFJ75_12740"/>
<feature type="compositionally biased region" description="Pro residues" evidence="1">
    <location>
        <begin position="155"/>
        <end position="165"/>
    </location>
</feature>
<dbReference type="EMBL" id="CP062222">
    <property type="protein sequence ID" value="QTC90147.1"/>
    <property type="molecule type" value="Genomic_DNA"/>
</dbReference>
<keyword evidence="2" id="KW-0732">Signal</keyword>
<feature type="compositionally biased region" description="Polar residues" evidence="1">
    <location>
        <begin position="130"/>
        <end position="146"/>
    </location>
</feature>
<gene>
    <name evidence="3" type="ORF">IFJ75_12740</name>
</gene>
<name>A0A975GUI7_9CAUL</name>
<organism evidence="3 4">
    <name type="scientific">Brevundimonas goettingensis</name>
    <dbReference type="NCBI Taxonomy" id="2774190"/>
    <lineage>
        <taxon>Bacteria</taxon>
        <taxon>Pseudomonadati</taxon>
        <taxon>Pseudomonadota</taxon>
        <taxon>Alphaproteobacteria</taxon>
        <taxon>Caulobacterales</taxon>
        <taxon>Caulobacteraceae</taxon>
        <taxon>Brevundimonas</taxon>
    </lineage>
</organism>